<evidence type="ECO:0000313" key="2">
    <source>
        <dbReference type="EMBL" id="CAE8624315.1"/>
    </source>
</evidence>
<protein>
    <recommendedName>
        <fullName evidence="1">Methyltransferase FkbM domain-containing protein</fullName>
    </recommendedName>
</protein>
<dbReference type="Pfam" id="PF05050">
    <property type="entry name" value="Methyltransf_21"/>
    <property type="match status" value="1"/>
</dbReference>
<dbReference type="Gene3D" id="3.40.50.150">
    <property type="entry name" value="Vaccinia Virus protein VP39"/>
    <property type="match status" value="1"/>
</dbReference>
<evidence type="ECO:0000259" key="1">
    <source>
        <dbReference type="Pfam" id="PF05050"/>
    </source>
</evidence>
<evidence type="ECO:0000313" key="3">
    <source>
        <dbReference type="Proteomes" id="UP000626109"/>
    </source>
</evidence>
<feature type="domain" description="Methyltransferase FkbM" evidence="1">
    <location>
        <begin position="19"/>
        <end position="137"/>
    </location>
</feature>
<proteinExistence type="predicted"/>
<dbReference type="EMBL" id="CAJNNW010000173">
    <property type="protein sequence ID" value="CAE8624315.1"/>
    <property type="molecule type" value="Genomic_DNA"/>
</dbReference>
<dbReference type="InterPro" id="IPR006342">
    <property type="entry name" value="FkbM_mtfrase"/>
</dbReference>
<reference evidence="2" key="1">
    <citation type="submission" date="2021-02" db="EMBL/GenBank/DDBJ databases">
        <authorList>
            <person name="Dougan E. K."/>
            <person name="Rhodes N."/>
            <person name="Thang M."/>
            <person name="Chan C."/>
        </authorList>
    </citation>
    <scope>NUCLEOTIDE SEQUENCE</scope>
</reference>
<name>A0A813GB56_POLGL</name>
<dbReference type="InterPro" id="IPR029063">
    <property type="entry name" value="SAM-dependent_MTases_sf"/>
</dbReference>
<dbReference type="Proteomes" id="UP000626109">
    <property type="component" value="Unassembled WGS sequence"/>
</dbReference>
<accession>A0A813GB56</accession>
<dbReference type="SUPFAM" id="SSF53335">
    <property type="entry name" value="S-adenosyl-L-methionine-dependent methyltransferases"/>
    <property type="match status" value="1"/>
</dbReference>
<organism evidence="2 3">
    <name type="scientific">Polarella glacialis</name>
    <name type="common">Dinoflagellate</name>
    <dbReference type="NCBI Taxonomy" id="89957"/>
    <lineage>
        <taxon>Eukaryota</taxon>
        <taxon>Sar</taxon>
        <taxon>Alveolata</taxon>
        <taxon>Dinophyceae</taxon>
        <taxon>Suessiales</taxon>
        <taxon>Suessiaceae</taxon>
        <taxon>Polarella</taxon>
    </lineage>
</organism>
<sequence>MIEADTRFRPHLEAVGEAFEFHLLGEQSSTPATFFSTTADVRSGASIHREISSAYAPGHVEELQMTAVTLDSLLLGGLGFDLIKLDTQGSELAILRGGSLLIRKAEFLLLEVSLLPLIFRAPSFEDVILGAKHLGFKLVDFCISAL</sequence>
<dbReference type="AlphaFoldDB" id="A0A813GB56"/>
<comment type="caution">
    <text evidence="2">The sequence shown here is derived from an EMBL/GenBank/DDBJ whole genome shotgun (WGS) entry which is preliminary data.</text>
</comment>
<gene>
    <name evidence="2" type="ORF">PGLA2088_LOCUS323</name>
</gene>